<evidence type="ECO:0000313" key="1">
    <source>
        <dbReference type="EMBL" id="RAJ22653.1"/>
    </source>
</evidence>
<dbReference type="AlphaFoldDB" id="A0A327S503"/>
<sequence>MEQYIYEDEYRGQKRNLLILSGEDDTSYRVFLDAKFIGSISHEINDELVIWKTEYNILKPIAGKIGKWIEDSN</sequence>
<dbReference type="STRING" id="188932.AY601_3329"/>
<dbReference type="RefSeq" id="WP_111636012.1">
    <property type="nucleotide sequence ID" value="NZ_QLLR01000036.1"/>
</dbReference>
<dbReference type="EMBL" id="QLLR01000036">
    <property type="protein sequence ID" value="RAJ22653.1"/>
    <property type="molecule type" value="Genomic_DNA"/>
</dbReference>
<protein>
    <submittedName>
        <fullName evidence="1">Uncharacterized protein</fullName>
    </submittedName>
</protein>
<accession>A0A327S503</accession>
<dbReference type="OrthoDB" id="771883at2"/>
<name>A0A327S503_9SPHI</name>
<reference evidence="1 2" key="1">
    <citation type="submission" date="2018-06" db="EMBL/GenBank/DDBJ databases">
        <title>Genomic Encyclopedia of Archaeal and Bacterial Type Strains, Phase II (KMG-II): from individual species to whole genera.</title>
        <authorList>
            <person name="Goeker M."/>
        </authorList>
    </citation>
    <scope>NUCLEOTIDE SEQUENCE [LARGE SCALE GENOMIC DNA]</scope>
    <source>
        <strain evidence="1 2">DSM 14825</strain>
    </source>
</reference>
<gene>
    <name evidence="1" type="ORF">LY11_04690</name>
</gene>
<dbReference type="Proteomes" id="UP000249754">
    <property type="component" value="Unassembled WGS sequence"/>
</dbReference>
<evidence type="ECO:0000313" key="2">
    <source>
        <dbReference type="Proteomes" id="UP000249754"/>
    </source>
</evidence>
<proteinExistence type="predicted"/>
<comment type="caution">
    <text evidence="1">The sequence shown here is derived from an EMBL/GenBank/DDBJ whole genome shotgun (WGS) entry which is preliminary data.</text>
</comment>
<organism evidence="1 2">
    <name type="scientific">Pedobacter cryoconitis</name>
    <dbReference type="NCBI Taxonomy" id="188932"/>
    <lineage>
        <taxon>Bacteria</taxon>
        <taxon>Pseudomonadati</taxon>
        <taxon>Bacteroidota</taxon>
        <taxon>Sphingobacteriia</taxon>
        <taxon>Sphingobacteriales</taxon>
        <taxon>Sphingobacteriaceae</taxon>
        <taxon>Pedobacter</taxon>
    </lineage>
</organism>